<dbReference type="RefSeq" id="WP_310914128.1">
    <property type="nucleotide sequence ID" value="NZ_JAVLVT010000014.1"/>
</dbReference>
<comment type="caution">
    <text evidence="1">The sequence shown here is derived from an EMBL/GenBank/DDBJ whole genome shotgun (WGS) entry which is preliminary data.</text>
</comment>
<dbReference type="InterPro" id="IPR052707">
    <property type="entry name" value="OsmC_Ohr_Peroxiredoxin"/>
</dbReference>
<keyword evidence="2" id="KW-1185">Reference proteome</keyword>
<evidence type="ECO:0000313" key="1">
    <source>
        <dbReference type="EMBL" id="MDS1272539.1"/>
    </source>
</evidence>
<dbReference type="InterPro" id="IPR003718">
    <property type="entry name" value="OsmC/Ohr_fam"/>
</dbReference>
<dbReference type="Pfam" id="PF02566">
    <property type="entry name" value="OsmC"/>
    <property type="match status" value="1"/>
</dbReference>
<dbReference type="InterPro" id="IPR015946">
    <property type="entry name" value="KH_dom-like_a/b"/>
</dbReference>
<dbReference type="Proteomes" id="UP001250214">
    <property type="component" value="Unassembled WGS sequence"/>
</dbReference>
<evidence type="ECO:0000313" key="2">
    <source>
        <dbReference type="Proteomes" id="UP001250214"/>
    </source>
</evidence>
<dbReference type="Gene3D" id="3.30.300.20">
    <property type="match status" value="1"/>
</dbReference>
<sequence>MTTGLRDHHYEVEVRWTGNTGTGTTSYRDFSRAYEMRAEGKPVVAGSADPAFRGDAAQWNPEELLISALSACHMLWFLHRAAAAGVVVTEYRDAATGTMSLQRSGAGQMTEVVLRPAVTVREPAMVGRLAGLHEEANERCFVARSVSFPVRHEGTATVAS</sequence>
<gene>
    <name evidence="1" type="ORF">RIF23_19810</name>
</gene>
<dbReference type="EMBL" id="JAVLVT010000014">
    <property type="protein sequence ID" value="MDS1272539.1"/>
    <property type="molecule type" value="Genomic_DNA"/>
</dbReference>
<protein>
    <submittedName>
        <fullName evidence="1">OsmC family protein</fullName>
    </submittedName>
</protein>
<dbReference type="PANTHER" id="PTHR42830">
    <property type="entry name" value="OSMOTICALLY INDUCIBLE FAMILY PROTEIN"/>
    <property type="match status" value="1"/>
</dbReference>
<dbReference type="SUPFAM" id="SSF82784">
    <property type="entry name" value="OsmC-like"/>
    <property type="match status" value="1"/>
</dbReference>
<name>A0ABU2HDA2_9ACTN</name>
<reference evidence="2" key="1">
    <citation type="submission" date="2023-07" db="EMBL/GenBank/DDBJ databases">
        <title>Novel species in the genus Lipingzhangella isolated from Sambhar Salt Lake.</title>
        <authorList>
            <person name="Jiya N."/>
            <person name="Kajale S."/>
            <person name="Sharma A."/>
        </authorList>
    </citation>
    <scope>NUCLEOTIDE SEQUENCE [LARGE SCALE GENOMIC DNA]</scope>
    <source>
        <strain evidence="2">LS1_29</strain>
    </source>
</reference>
<proteinExistence type="predicted"/>
<accession>A0ABU2HDA2</accession>
<dbReference type="InterPro" id="IPR036102">
    <property type="entry name" value="OsmC/Ohrsf"/>
</dbReference>
<dbReference type="PANTHER" id="PTHR42830:SF2">
    <property type="entry name" value="OSMC_OHR FAMILY PROTEIN"/>
    <property type="match status" value="1"/>
</dbReference>
<organism evidence="1 2">
    <name type="scientific">Lipingzhangella rawalii</name>
    <dbReference type="NCBI Taxonomy" id="2055835"/>
    <lineage>
        <taxon>Bacteria</taxon>
        <taxon>Bacillati</taxon>
        <taxon>Actinomycetota</taxon>
        <taxon>Actinomycetes</taxon>
        <taxon>Streptosporangiales</taxon>
        <taxon>Nocardiopsidaceae</taxon>
        <taxon>Lipingzhangella</taxon>
    </lineage>
</organism>